<proteinExistence type="predicted"/>
<organism evidence="3 4">
    <name type="scientific">Amnibacterium flavum</name>
    <dbReference type="NCBI Taxonomy" id="2173173"/>
    <lineage>
        <taxon>Bacteria</taxon>
        <taxon>Bacillati</taxon>
        <taxon>Actinomycetota</taxon>
        <taxon>Actinomycetes</taxon>
        <taxon>Micrococcales</taxon>
        <taxon>Microbacteriaceae</taxon>
        <taxon>Amnibacterium</taxon>
    </lineage>
</organism>
<dbReference type="EMBL" id="QEOP01000006">
    <property type="protein sequence ID" value="PVZ93172.1"/>
    <property type="molecule type" value="Genomic_DNA"/>
</dbReference>
<gene>
    <name evidence="3" type="ORF">DDQ50_16750</name>
</gene>
<keyword evidence="1 2" id="KW-0238">DNA-binding</keyword>
<evidence type="ECO:0000256" key="1">
    <source>
        <dbReference type="ARBA" id="ARBA00023125"/>
    </source>
</evidence>
<dbReference type="AlphaFoldDB" id="A0A2V1HNM0"/>
<accession>A0A2V1HNM0</accession>
<name>A0A2V1HNM0_9MICO</name>
<keyword evidence="4" id="KW-1185">Reference proteome</keyword>
<evidence type="ECO:0000256" key="2">
    <source>
        <dbReference type="PROSITE-ProRule" id="PRU00252"/>
    </source>
</evidence>
<dbReference type="InterPro" id="IPR012340">
    <property type="entry name" value="NA-bd_OB-fold"/>
</dbReference>
<evidence type="ECO:0000313" key="4">
    <source>
        <dbReference type="Proteomes" id="UP000244893"/>
    </source>
</evidence>
<reference evidence="3 4" key="1">
    <citation type="submission" date="2018-05" db="EMBL/GenBank/DDBJ databases">
        <title>Amnibacterium sp. M8JJ-5, whole genome shotgun sequence.</title>
        <authorList>
            <person name="Tuo L."/>
        </authorList>
    </citation>
    <scope>NUCLEOTIDE SEQUENCE [LARGE SCALE GENOMIC DNA]</scope>
    <source>
        <strain evidence="3 4">M8JJ-5</strain>
    </source>
</reference>
<dbReference type="Pfam" id="PF00436">
    <property type="entry name" value="SSB"/>
    <property type="match status" value="1"/>
</dbReference>
<dbReference type="RefSeq" id="WP_116757938.1">
    <property type="nucleotide sequence ID" value="NZ_JBHUEX010000003.1"/>
</dbReference>
<evidence type="ECO:0000313" key="3">
    <source>
        <dbReference type="EMBL" id="PVZ93172.1"/>
    </source>
</evidence>
<dbReference type="Proteomes" id="UP000244893">
    <property type="component" value="Unassembled WGS sequence"/>
</dbReference>
<comment type="caution">
    <text evidence="3">The sequence shown here is derived from an EMBL/GenBank/DDBJ whole genome shotgun (WGS) entry which is preliminary data.</text>
</comment>
<dbReference type="PROSITE" id="PS50935">
    <property type="entry name" value="SSB"/>
    <property type="match status" value="1"/>
</dbReference>
<dbReference type="SUPFAM" id="SSF50249">
    <property type="entry name" value="Nucleic acid-binding proteins"/>
    <property type="match status" value="1"/>
</dbReference>
<dbReference type="Gene3D" id="2.40.50.140">
    <property type="entry name" value="Nucleic acid-binding proteins"/>
    <property type="match status" value="1"/>
</dbReference>
<dbReference type="GO" id="GO:0003697">
    <property type="term" value="F:single-stranded DNA binding"/>
    <property type="evidence" value="ECO:0007669"/>
    <property type="project" value="InterPro"/>
</dbReference>
<dbReference type="CDD" id="cd04496">
    <property type="entry name" value="SSB_OBF"/>
    <property type="match status" value="1"/>
</dbReference>
<protein>
    <recommendedName>
        <fullName evidence="5">Single-stranded DNA-binding protein</fullName>
    </recommendedName>
</protein>
<dbReference type="OrthoDB" id="5069407at2"/>
<dbReference type="InterPro" id="IPR000424">
    <property type="entry name" value="Primosome_PriB/ssb"/>
</dbReference>
<sequence>MSIDRPQDHPLYQAGFLDGAASRQAEIERLEDEADRYYAAAFNDTRRPLTAALASAADVERFRQQLQPPPPVTPAQALESWGITAETPAPQHSSTHQRRSIMSTRTITGNLAADPEAVQAGNIQIVKLRVIENTGEYRGGKWHSHDTPTTHFVEAKFELGQNVLASLRKGDAVVVVGREHTVSWGEEGNRKSGRSIDADTIAADLSRATVTVTRNARLDADRPV</sequence>
<evidence type="ECO:0008006" key="5">
    <source>
        <dbReference type="Google" id="ProtNLM"/>
    </source>
</evidence>